<reference evidence="2" key="1">
    <citation type="submission" date="2016-11" db="UniProtKB">
        <authorList>
            <consortium name="WormBaseParasite"/>
        </authorList>
    </citation>
    <scope>IDENTIFICATION</scope>
    <source>
        <strain evidence="2">KR3021</strain>
    </source>
</reference>
<protein>
    <submittedName>
        <fullName evidence="2">Skp1-related protein</fullName>
    </submittedName>
</protein>
<sequence>MSAKKTLPVSSEDGDDFELSMAVVQNSGCLKQMALDLNIDLESDEPINCERIDLTALSSKMLEFVSEYCQFHQFLGEVPHTKDENDEYDSKLNLFTDNFIKKTEEFRYELIMAANFLDISSLLTLGCDAAADTMKGKTTEQLREYFGLEDDFTEAEKEFFRNQNKWVDE</sequence>
<dbReference type="Proteomes" id="UP000095286">
    <property type="component" value="Unplaced"/>
</dbReference>
<proteinExistence type="predicted"/>
<evidence type="ECO:0000313" key="1">
    <source>
        <dbReference type="Proteomes" id="UP000095286"/>
    </source>
</evidence>
<accession>A0AC35TJT9</accession>
<evidence type="ECO:0000313" key="2">
    <source>
        <dbReference type="WBParaSite" id="RSKR_0000122300.1"/>
    </source>
</evidence>
<name>A0AC35TJT9_9BILA</name>
<organism evidence="1 2">
    <name type="scientific">Rhabditophanes sp. KR3021</name>
    <dbReference type="NCBI Taxonomy" id="114890"/>
    <lineage>
        <taxon>Eukaryota</taxon>
        <taxon>Metazoa</taxon>
        <taxon>Ecdysozoa</taxon>
        <taxon>Nematoda</taxon>
        <taxon>Chromadorea</taxon>
        <taxon>Rhabditida</taxon>
        <taxon>Tylenchina</taxon>
        <taxon>Panagrolaimomorpha</taxon>
        <taxon>Strongyloidoidea</taxon>
        <taxon>Alloionematidae</taxon>
        <taxon>Rhabditophanes</taxon>
    </lineage>
</organism>
<dbReference type="WBParaSite" id="RSKR_0000122300.1">
    <property type="protein sequence ID" value="RSKR_0000122300.1"/>
    <property type="gene ID" value="RSKR_0000122300"/>
</dbReference>